<comment type="caution">
    <text evidence="2">The sequence shown here is derived from an EMBL/GenBank/DDBJ whole genome shotgun (WGS) entry which is preliminary data.</text>
</comment>
<name>A0A9X4KPP6_9BACL</name>
<dbReference type="GO" id="GO:0009847">
    <property type="term" value="P:spore germination"/>
    <property type="evidence" value="ECO:0007669"/>
    <property type="project" value="InterPro"/>
</dbReference>
<evidence type="ECO:0000313" key="3">
    <source>
        <dbReference type="Proteomes" id="UP001153404"/>
    </source>
</evidence>
<dbReference type="InterPro" id="IPR008844">
    <property type="entry name" value="Spore_GerAC-like"/>
</dbReference>
<feature type="domain" description="Spore germination GerAC-like C-terminal" evidence="1">
    <location>
        <begin position="22"/>
        <end position="138"/>
    </location>
</feature>
<accession>A0A9X4KPP6</accession>
<evidence type="ECO:0000259" key="1">
    <source>
        <dbReference type="Pfam" id="PF05504"/>
    </source>
</evidence>
<dbReference type="InterPro" id="IPR046953">
    <property type="entry name" value="Spore_GerAC-like_C"/>
</dbReference>
<reference evidence="2" key="1">
    <citation type="submission" date="2022-10" db="EMBL/GenBank/DDBJ databases">
        <title>Comparative genomic analysis of Cohnella hashimotonis sp. nov., isolated from the International Space Station.</title>
        <authorList>
            <person name="Simpson A."/>
            <person name="Venkateswaran K."/>
        </authorList>
    </citation>
    <scope>NUCLEOTIDE SEQUENCE</scope>
    <source>
        <strain evidence="2">DSM 28161</strain>
    </source>
</reference>
<protein>
    <submittedName>
        <fullName evidence="2">Ger(X)C family spore germination C-terminal domain-containing protein</fullName>
    </submittedName>
</protein>
<dbReference type="RefSeq" id="WP_277529635.1">
    <property type="nucleotide sequence ID" value="NZ_JAPDIA010000002.1"/>
</dbReference>
<dbReference type="PANTHER" id="PTHR35789:SF1">
    <property type="entry name" value="SPORE GERMINATION PROTEIN B3"/>
    <property type="match status" value="1"/>
</dbReference>
<dbReference type="PANTHER" id="PTHR35789">
    <property type="entry name" value="SPORE GERMINATION PROTEIN B3"/>
    <property type="match status" value="1"/>
</dbReference>
<dbReference type="Pfam" id="PF05504">
    <property type="entry name" value="Spore_GerAC"/>
    <property type="match status" value="1"/>
</dbReference>
<dbReference type="AlphaFoldDB" id="A0A9X4KPP6"/>
<proteinExistence type="predicted"/>
<dbReference type="EMBL" id="JAPDIA010000002">
    <property type="protein sequence ID" value="MDG0808804.1"/>
    <property type="molecule type" value="Genomic_DNA"/>
</dbReference>
<keyword evidence="3" id="KW-1185">Reference proteome</keyword>
<sequence>MRGMLMLQAAGAKISLNVYEIRTRLSADVRDPAHIVFDAAVAVVVAVRETTGAVDLMTKSVVDRIQQDAASEIESMIADAVRVVQRDIGKDALGLGEALKHNHHRAWEKVKNDWDQGKHLLSACEVRPHATVTIRMNGTVDQTERE</sequence>
<dbReference type="Proteomes" id="UP001153404">
    <property type="component" value="Unassembled WGS sequence"/>
</dbReference>
<organism evidence="2 3">
    <name type="scientific">Cohnella rhizosphaerae</name>
    <dbReference type="NCBI Taxonomy" id="1457232"/>
    <lineage>
        <taxon>Bacteria</taxon>
        <taxon>Bacillati</taxon>
        <taxon>Bacillota</taxon>
        <taxon>Bacilli</taxon>
        <taxon>Bacillales</taxon>
        <taxon>Paenibacillaceae</taxon>
        <taxon>Cohnella</taxon>
    </lineage>
</organism>
<evidence type="ECO:0000313" key="2">
    <source>
        <dbReference type="EMBL" id="MDG0808804.1"/>
    </source>
</evidence>
<dbReference type="Gene3D" id="3.30.300.210">
    <property type="entry name" value="Nutrient germinant receptor protein C, domain 3"/>
    <property type="match status" value="1"/>
</dbReference>
<dbReference type="InterPro" id="IPR038501">
    <property type="entry name" value="Spore_GerAC_C_sf"/>
</dbReference>
<gene>
    <name evidence="2" type="ORF">OMP40_04930</name>
</gene>
<dbReference type="GO" id="GO:0016020">
    <property type="term" value="C:membrane"/>
    <property type="evidence" value="ECO:0007669"/>
    <property type="project" value="InterPro"/>
</dbReference>